<dbReference type="InterPro" id="IPR018060">
    <property type="entry name" value="HTH_AraC"/>
</dbReference>
<dbReference type="InterPro" id="IPR009057">
    <property type="entry name" value="Homeodomain-like_sf"/>
</dbReference>
<dbReference type="Proteomes" id="UP001527882">
    <property type="component" value="Unassembled WGS sequence"/>
</dbReference>
<evidence type="ECO:0000313" key="12">
    <source>
        <dbReference type="Proteomes" id="UP001527882"/>
    </source>
</evidence>
<evidence type="ECO:0000313" key="11">
    <source>
        <dbReference type="EMBL" id="MCZ8517575.1"/>
    </source>
</evidence>
<feature type="domain" description="HTH araC/xylS-type" evidence="10">
    <location>
        <begin position="682"/>
        <end position="779"/>
    </location>
</feature>
<organism evidence="11 12">
    <name type="scientific">Paenibacillus gyeongsangnamensis</name>
    <dbReference type="NCBI Taxonomy" id="3388067"/>
    <lineage>
        <taxon>Bacteria</taxon>
        <taxon>Bacillati</taxon>
        <taxon>Bacillota</taxon>
        <taxon>Bacilli</taxon>
        <taxon>Bacillales</taxon>
        <taxon>Paenibacillaceae</taxon>
        <taxon>Paenibacillus</taxon>
    </lineage>
</organism>
<evidence type="ECO:0000256" key="1">
    <source>
        <dbReference type="ARBA" id="ARBA00004651"/>
    </source>
</evidence>
<evidence type="ECO:0000256" key="6">
    <source>
        <dbReference type="ARBA" id="ARBA00023125"/>
    </source>
</evidence>
<keyword evidence="3 9" id="KW-0812">Transmembrane</keyword>
<dbReference type="Pfam" id="PF12833">
    <property type="entry name" value="HTH_18"/>
    <property type="match status" value="1"/>
</dbReference>
<keyword evidence="5" id="KW-0805">Transcription regulation</keyword>
<dbReference type="PROSITE" id="PS00041">
    <property type="entry name" value="HTH_ARAC_FAMILY_1"/>
    <property type="match status" value="1"/>
</dbReference>
<sequence>MKTLSKTLFDLFGLQGLRRSFYRRSLLILLTMSCLPNALFGLIIYYFETGQIEREVNQYHQYQLKQAANRVEDSLSHLELISSQWAFDPVFDERLRTINLRDQFSETQTLYKTLAVLKGSDLLIDQVYLYLRDSAVLINNDQGVIFISNEADKKLYTELLQGSRGIYWTDAFTKQKGNMNVFPISLIVKLPGTASQSYGALLITLDKKRVSDLISNLNDFDNGTSLLIRENGDLISLGRLNAQKPTALELAVRDLVAGQKQEMASNIFNFQNNDYSVSYRKFSRLGAVWTFTTVTPLSQITWPVVFASRLIFGISGGVIVLLIVLSLFASRKLYGPVRRLVGLLEHNKSPENAAEEKDEFTFIEKRWNHISRESQLLQARIEQQLPGMREVFLLQLIQGRLALSESELKERMVQLGWETNGKHFAVVYLQFFGFSNLKDRFKEGDEPLVSFAIANIIGDVARKYFSDFNVLNFMDLSVGMFILHDSHMQKEHVKADIFAMLGNISSILDSMLDMQTTSSVGRLTGDLKRIPEIMEEAKHALRYRDLQMRNQVMDMDDLLQRGEQPIHYPFALEIEVIQAIRMGMEEDAVHQISRFKQELQIHADNELQVKQGMQMLLGKIQYTMLESDFNPHKLSGGANLFDQLYQMRDLEEIPKWFRHKVIQPYVKKLSETYNIQIKQLVENVMETMRTHYMRDISLEWCADLHGTYPQKLSSAFKYITGTNFIDHLTNLRMENAKKLLLEADTKINDIAVQVGYQPSYFNRIFKKHEGMTPGEYREKRR</sequence>
<dbReference type="InterPro" id="IPR033479">
    <property type="entry name" value="dCache_1"/>
</dbReference>
<keyword evidence="2" id="KW-1003">Cell membrane</keyword>
<keyword evidence="6" id="KW-0238">DNA-binding</keyword>
<accession>A0ABT4QL38</accession>
<reference evidence="11 12" key="1">
    <citation type="submission" date="2022-12" db="EMBL/GenBank/DDBJ databases">
        <title>Draft genome sequence of Paenibacillus sp. dW9.</title>
        <authorList>
            <person name="Choi E.-W."/>
            <person name="Kim D.-U."/>
        </authorList>
    </citation>
    <scope>NUCLEOTIDE SEQUENCE [LARGE SCALE GENOMIC DNA]</scope>
    <source>
        <strain evidence="12">dW9</strain>
    </source>
</reference>
<evidence type="ECO:0000259" key="10">
    <source>
        <dbReference type="PROSITE" id="PS01124"/>
    </source>
</evidence>
<dbReference type="PROSITE" id="PS01124">
    <property type="entry name" value="HTH_ARAC_FAMILY_2"/>
    <property type="match status" value="1"/>
</dbReference>
<feature type="transmembrane region" description="Helical" evidence="9">
    <location>
        <begin position="26"/>
        <end position="47"/>
    </location>
</feature>
<gene>
    <name evidence="11" type="ORF">O9H85_35635</name>
</gene>
<evidence type="ECO:0000256" key="7">
    <source>
        <dbReference type="ARBA" id="ARBA00023136"/>
    </source>
</evidence>
<keyword evidence="7 9" id="KW-0472">Membrane</keyword>
<feature type="transmembrane region" description="Helical" evidence="9">
    <location>
        <begin position="306"/>
        <end position="329"/>
    </location>
</feature>
<protein>
    <submittedName>
        <fullName evidence="11">AraC family transcriptional regulator</fullName>
    </submittedName>
</protein>
<evidence type="ECO:0000256" key="5">
    <source>
        <dbReference type="ARBA" id="ARBA00023015"/>
    </source>
</evidence>
<dbReference type="PANTHER" id="PTHR43280">
    <property type="entry name" value="ARAC-FAMILY TRANSCRIPTIONAL REGULATOR"/>
    <property type="match status" value="1"/>
</dbReference>
<comment type="subcellular location">
    <subcellularLocation>
        <location evidence="1">Cell membrane</location>
        <topology evidence="1">Multi-pass membrane protein</topology>
    </subcellularLocation>
</comment>
<keyword evidence="4 9" id="KW-1133">Transmembrane helix</keyword>
<dbReference type="EMBL" id="JAQAGZ010000042">
    <property type="protein sequence ID" value="MCZ8517575.1"/>
    <property type="molecule type" value="Genomic_DNA"/>
</dbReference>
<evidence type="ECO:0000256" key="2">
    <source>
        <dbReference type="ARBA" id="ARBA00022475"/>
    </source>
</evidence>
<comment type="caution">
    <text evidence="11">The sequence shown here is derived from an EMBL/GenBank/DDBJ whole genome shotgun (WGS) entry which is preliminary data.</text>
</comment>
<proteinExistence type="predicted"/>
<evidence type="ECO:0000256" key="8">
    <source>
        <dbReference type="ARBA" id="ARBA00023163"/>
    </source>
</evidence>
<evidence type="ECO:0000256" key="4">
    <source>
        <dbReference type="ARBA" id="ARBA00022989"/>
    </source>
</evidence>
<keyword evidence="12" id="KW-1185">Reference proteome</keyword>
<dbReference type="Pfam" id="PF02743">
    <property type="entry name" value="dCache_1"/>
    <property type="match status" value="1"/>
</dbReference>
<evidence type="ECO:0000256" key="3">
    <source>
        <dbReference type="ARBA" id="ARBA00022692"/>
    </source>
</evidence>
<dbReference type="SMART" id="SM00342">
    <property type="entry name" value="HTH_ARAC"/>
    <property type="match status" value="1"/>
</dbReference>
<dbReference type="PANTHER" id="PTHR43280:SF28">
    <property type="entry name" value="HTH-TYPE TRANSCRIPTIONAL ACTIVATOR RHAS"/>
    <property type="match status" value="1"/>
</dbReference>
<dbReference type="SUPFAM" id="SSF46689">
    <property type="entry name" value="Homeodomain-like"/>
    <property type="match status" value="1"/>
</dbReference>
<dbReference type="RefSeq" id="WP_269886101.1">
    <property type="nucleotide sequence ID" value="NZ_JAQAGZ010000042.1"/>
</dbReference>
<dbReference type="Gene3D" id="1.10.10.60">
    <property type="entry name" value="Homeodomain-like"/>
    <property type="match status" value="2"/>
</dbReference>
<dbReference type="InterPro" id="IPR018062">
    <property type="entry name" value="HTH_AraC-typ_CS"/>
</dbReference>
<name>A0ABT4QL38_9BACL</name>
<keyword evidence="8" id="KW-0804">Transcription</keyword>
<evidence type="ECO:0000256" key="9">
    <source>
        <dbReference type="SAM" id="Phobius"/>
    </source>
</evidence>